<organism evidence="2">
    <name type="scientific">Eucalyptus grandis</name>
    <name type="common">Flooded gum</name>
    <dbReference type="NCBI Taxonomy" id="71139"/>
    <lineage>
        <taxon>Eukaryota</taxon>
        <taxon>Viridiplantae</taxon>
        <taxon>Streptophyta</taxon>
        <taxon>Embryophyta</taxon>
        <taxon>Tracheophyta</taxon>
        <taxon>Spermatophyta</taxon>
        <taxon>Magnoliopsida</taxon>
        <taxon>eudicotyledons</taxon>
        <taxon>Gunneridae</taxon>
        <taxon>Pentapetalae</taxon>
        <taxon>rosids</taxon>
        <taxon>malvids</taxon>
        <taxon>Myrtales</taxon>
        <taxon>Myrtaceae</taxon>
        <taxon>Myrtoideae</taxon>
        <taxon>Eucalypteae</taxon>
        <taxon>Eucalyptus</taxon>
    </lineage>
</organism>
<proteinExistence type="predicted"/>
<keyword evidence="1" id="KW-0472">Membrane</keyword>
<sequence length="122" mass="13990">MSDRGNGYANQILEMILSFWFVFAEHRHVSLILCTFFFLSRDSAKMLSTDVADSCRSVWSHRRTYGGSDIARRALFSKFAFEQRTGRTDGRAAELFLFMAVSAYSFSSLIFPTFWSLVLSDI</sequence>
<dbReference type="Gramene" id="KCW71551">
    <property type="protein sequence ID" value="KCW71551"/>
    <property type="gene ID" value="EUGRSUZ_E00093"/>
</dbReference>
<evidence type="ECO:0000256" key="1">
    <source>
        <dbReference type="SAM" id="Phobius"/>
    </source>
</evidence>
<accession>A0A059C025</accession>
<name>A0A059C025_EUCGR</name>
<feature type="transmembrane region" description="Helical" evidence="1">
    <location>
        <begin position="95"/>
        <end position="118"/>
    </location>
</feature>
<reference evidence="2" key="1">
    <citation type="submission" date="2013-07" db="EMBL/GenBank/DDBJ databases">
        <title>The genome of Eucalyptus grandis.</title>
        <authorList>
            <person name="Schmutz J."/>
            <person name="Hayes R."/>
            <person name="Myburg A."/>
            <person name="Tuskan G."/>
            <person name="Grattapaglia D."/>
            <person name="Rokhsar D.S."/>
        </authorList>
    </citation>
    <scope>NUCLEOTIDE SEQUENCE</scope>
    <source>
        <tissue evidence="2">Leaf extractions</tissue>
    </source>
</reference>
<keyword evidence="1" id="KW-1133">Transmembrane helix</keyword>
<dbReference type="EMBL" id="KK198757">
    <property type="protein sequence ID" value="KCW71551.1"/>
    <property type="molecule type" value="Genomic_DNA"/>
</dbReference>
<protein>
    <submittedName>
        <fullName evidence="2">Uncharacterized protein</fullName>
    </submittedName>
</protein>
<dbReference type="AlphaFoldDB" id="A0A059C025"/>
<gene>
    <name evidence="2" type="ORF">EUGRSUZ_E00093</name>
</gene>
<dbReference type="InParanoid" id="A0A059C025"/>
<keyword evidence="1" id="KW-0812">Transmembrane</keyword>
<evidence type="ECO:0000313" key="2">
    <source>
        <dbReference type="EMBL" id="KCW71551.1"/>
    </source>
</evidence>